<name>A0A212L3R4_9BACT</name>
<accession>A0A212L3R4</accession>
<proteinExistence type="predicted"/>
<sequence length="69" mass="7445">MAWILASFSRCDEGSYGLRQQLVNRASSLLMAGANHAFRLNDALKQGVFQKQTALVSRGTLKPAPAAPI</sequence>
<protein>
    <submittedName>
        <fullName evidence="1">Uncharacterized protein</fullName>
    </submittedName>
</protein>
<reference evidence="1" key="1">
    <citation type="submission" date="2016-08" db="EMBL/GenBank/DDBJ databases">
        <authorList>
            <person name="Seilhamer J.J."/>
        </authorList>
    </citation>
    <scope>NUCLEOTIDE SEQUENCE</scope>
    <source>
        <strain evidence="1">86-1</strain>
    </source>
</reference>
<gene>
    <name evidence="1" type="ORF">KL86DES1_20438</name>
</gene>
<dbReference type="EMBL" id="FMJC01000002">
    <property type="protein sequence ID" value="SCM72168.1"/>
    <property type="molecule type" value="Genomic_DNA"/>
</dbReference>
<dbReference type="AlphaFoldDB" id="A0A212L3R4"/>
<evidence type="ECO:0000313" key="1">
    <source>
        <dbReference type="EMBL" id="SCM72168.1"/>
    </source>
</evidence>
<organism evidence="1">
    <name type="scientific">uncultured Desulfovibrio sp</name>
    <dbReference type="NCBI Taxonomy" id="167968"/>
    <lineage>
        <taxon>Bacteria</taxon>
        <taxon>Pseudomonadati</taxon>
        <taxon>Thermodesulfobacteriota</taxon>
        <taxon>Desulfovibrionia</taxon>
        <taxon>Desulfovibrionales</taxon>
        <taxon>Desulfovibrionaceae</taxon>
        <taxon>Desulfovibrio</taxon>
        <taxon>environmental samples</taxon>
    </lineage>
</organism>